<dbReference type="InterPro" id="IPR003159">
    <property type="entry name" value="Lyase_8_central_dom"/>
</dbReference>
<evidence type="ECO:0000313" key="9">
    <source>
        <dbReference type="Proteomes" id="UP000467700"/>
    </source>
</evidence>
<dbReference type="PANTHER" id="PTHR38481">
    <property type="entry name" value="HYALURONATE LYASE"/>
    <property type="match status" value="1"/>
</dbReference>
<evidence type="ECO:0000259" key="5">
    <source>
        <dbReference type="Pfam" id="PF02278"/>
    </source>
</evidence>
<evidence type="ECO:0000313" key="8">
    <source>
        <dbReference type="EMBL" id="CAA7266469.1"/>
    </source>
</evidence>
<dbReference type="InterPro" id="IPR004103">
    <property type="entry name" value="Lyase_8_C"/>
</dbReference>
<feature type="domain" description="Polysaccharide lyase family 8 C-terminal" evidence="6">
    <location>
        <begin position="646"/>
        <end position="718"/>
    </location>
</feature>
<evidence type="ECO:0008006" key="10">
    <source>
        <dbReference type="Google" id="ProtNLM"/>
    </source>
</evidence>
<evidence type="ECO:0000259" key="7">
    <source>
        <dbReference type="Pfam" id="PF08124"/>
    </source>
</evidence>
<dbReference type="GO" id="GO:0005576">
    <property type="term" value="C:extracellular region"/>
    <property type="evidence" value="ECO:0007669"/>
    <property type="project" value="InterPro"/>
</dbReference>
<dbReference type="Pfam" id="PF08124">
    <property type="entry name" value="Lyase_8_N"/>
    <property type="match status" value="1"/>
</dbReference>
<dbReference type="InterPro" id="IPR012970">
    <property type="entry name" value="Lyase_8_alpha_N"/>
</dbReference>
<dbReference type="SUPFAM" id="SSF48230">
    <property type="entry name" value="Chondroitin AC/alginate lyase"/>
    <property type="match status" value="1"/>
</dbReference>
<evidence type="ECO:0000259" key="6">
    <source>
        <dbReference type="Pfam" id="PF02884"/>
    </source>
</evidence>
<comment type="caution">
    <text evidence="8">The sequence shown here is derived from an EMBL/GenBank/DDBJ whole genome shotgun (WGS) entry which is preliminary data.</text>
</comment>
<sequence>MKLTTTALLLSSVFATLITVAVADDIDIARQQRLSVVVGSTTGATSIPAWLSSLGSNGKWPDSEINYTTGCNAQTASWPAQSHWSRINTLAAAWHGGLRNALQYAGDASVRAAISSAMNYWFSNDFSVPACLDSGGTTSCPCTTPGFWNINWASNVLLIPGWVGQVCLLLGNSLTTSESAACQRITGRAYGTFQTGINGVSAITGANTLDIASIGIDLGLSTANATLLLDAYNRVHQEFTIKDGVKVDGIRADGSFGQHSGIIYNGNYGKDYTNNVLNLEITAGGTAFQATGASRAAFITLLLANQWMIFVNKVTNVLHWDYSVLGRFVSLPVADNQATANIKTNLTQLQTLGQLWNSGEITQIFNSLSSASASSSANVGSLNGNKMFYANDYMVQRGNGYVTTLRMYSRRTQNTECVNTQNPFGFHLSDGAVYTYLSGNEYEDIFAAWDWNLIPGTTTDYAATPLDCSSTRKTGTQGFVGGASDGTIGIAAMRYETPTTRTLAWRKTWFFLNNDVQFVMLARLTSTTTAPVFSVLDQRKQDGAVFVNGAQVSSGNFSTPSTLWYGGVGYAFNTSNPSTSLSVSLTSRTGSWQSIGSSSQQAGPVNLFAAWLNHIDPTVPISYTVFPATTQVSFPQKLSSTQLVSVRNDGSISALLDAANNVAMIVFWVDAGGSVTIPSKTTGVAPLTVRSNGSSAIIVNLNTWTVTLSDPTQTLSALAVNFTLGSGGIPSGWGSPARSQALAVTLPAGSVVGSSIQQNLFD</sequence>
<dbReference type="InterPro" id="IPR008929">
    <property type="entry name" value="Chondroitin_lyas"/>
</dbReference>
<feature type="chain" id="PRO_5035925511" description="Polysaccharide lyase family 8 protein" evidence="4">
    <location>
        <begin position="24"/>
        <end position="762"/>
    </location>
</feature>
<dbReference type="Pfam" id="PF02278">
    <property type="entry name" value="Lyase_8"/>
    <property type="match status" value="1"/>
</dbReference>
<keyword evidence="9" id="KW-1185">Reference proteome</keyword>
<dbReference type="EMBL" id="CACVBS010000055">
    <property type="protein sequence ID" value="CAA7266469.1"/>
    <property type="molecule type" value="Genomic_DNA"/>
</dbReference>
<accession>A0A8S0VSB8</accession>
<evidence type="ECO:0000256" key="2">
    <source>
        <dbReference type="ARBA" id="ARBA00022729"/>
    </source>
</evidence>
<dbReference type="InterPro" id="IPR011071">
    <property type="entry name" value="Lyase_8-like_C"/>
</dbReference>
<dbReference type="Proteomes" id="UP000467700">
    <property type="component" value="Unassembled WGS sequence"/>
</dbReference>
<dbReference type="SUPFAM" id="SSF74650">
    <property type="entry name" value="Galactose mutarotase-like"/>
    <property type="match status" value="1"/>
</dbReference>
<name>A0A8S0VSB8_CYCAE</name>
<gene>
    <name evidence="8" type="ORF">AAE3_LOCUS8848</name>
</gene>
<dbReference type="Gene3D" id="1.50.10.100">
    <property type="entry name" value="Chondroitin AC/alginate lyase"/>
    <property type="match status" value="1"/>
</dbReference>
<evidence type="ECO:0000256" key="3">
    <source>
        <dbReference type="ARBA" id="ARBA00023239"/>
    </source>
</evidence>
<dbReference type="Gene3D" id="2.70.98.10">
    <property type="match status" value="1"/>
</dbReference>
<dbReference type="GO" id="GO:0016837">
    <property type="term" value="F:carbon-oxygen lyase activity, acting on polysaccharides"/>
    <property type="evidence" value="ECO:0007669"/>
    <property type="project" value="UniProtKB-ARBA"/>
</dbReference>
<evidence type="ECO:0000256" key="1">
    <source>
        <dbReference type="ARBA" id="ARBA00006699"/>
    </source>
</evidence>
<organism evidence="8 9">
    <name type="scientific">Cyclocybe aegerita</name>
    <name type="common">Black poplar mushroom</name>
    <name type="synonym">Agrocybe aegerita</name>
    <dbReference type="NCBI Taxonomy" id="1973307"/>
    <lineage>
        <taxon>Eukaryota</taxon>
        <taxon>Fungi</taxon>
        <taxon>Dikarya</taxon>
        <taxon>Basidiomycota</taxon>
        <taxon>Agaricomycotina</taxon>
        <taxon>Agaricomycetes</taxon>
        <taxon>Agaricomycetidae</taxon>
        <taxon>Agaricales</taxon>
        <taxon>Agaricineae</taxon>
        <taxon>Bolbitiaceae</taxon>
        <taxon>Cyclocybe</taxon>
    </lineage>
</organism>
<protein>
    <recommendedName>
        <fullName evidence="10">Polysaccharide lyase family 8 protein</fullName>
    </recommendedName>
</protein>
<feature type="domain" description="Polysaccharide lyase family 8 central" evidence="5">
    <location>
        <begin position="385"/>
        <end position="629"/>
    </location>
</feature>
<dbReference type="OrthoDB" id="5980780at2759"/>
<dbReference type="GO" id="GO:0030246">
    <property type="term" value="F:carbohydrate binding"/>
    <property type="evidence" value="ECO:0007669"/>
    <property type="project" value="InterPro"/>
</dbReference>
<dbReference type="InterPro" id="IPR038970">
    <property type="entry name" value="Lyase_8"/>
</dbReference>
<evidence type="ECO:0000256" key="4">
    <source>
        <dbReference type="SAM" id="SignalP"/>
    </source>
</evidence>
<dbReference type="InterPro" id="IPR011013">
    <property type="entry name" value="Gal_mutarotase_sf_dom"/>
</dbReference>
<comment type="similarity">
    <text evidence="1">Belongs to the polysaccharide lyase 8 family.</text>
</comment>
<dbReference type="Pfam" id="PF02884">
    <property type="entry name" value="Lyase_8_C"/>
    <property type="match status" value="1"/>
</dbReference>
<dbReference type="AlphaFoldDB" id="A0A8S0VSB8"/>
<reference evidence="8 9" key="1">
    <citation type="submission" date="2020-01" db="EMBL/GenBank/DDBJ databases">
        <authorList>
            <person name="Gupta K D."/>
        </authorList>
    </citation>
    <scope>NUCLEOTIDE SEQUENCE [LARGE SCALE GENOMIC DNA]</scope>
</reference>
<proteinExistence type="inferred from homology"/>
<dbReference type="InterPro" id="IPR014718">
    <property type="entry name" value="GH-type_carb-bd"/>
</dbReference>
<feature type="domain" description="Polysaccharide lyase 8 N-terminal alpha-helical" evidence="7">
    <location>
        <begin position="72"/>
        <end position="301"/>
    </location>
</feature>
<feature type="signal peptide" evidence="4">
    <location>
        <begin position="1"/>
        <end position="23"/>
    </location>
</feature>
<keyword evidence="2 4" id="KW-0732">Signal</keyword>
<dbReference type="SUPFAM" id="SSF49863">
    <property type="entry name" value="Hyaluronate lyase-like, C-terminal domain"/>
    <property type="match status" value="1"/>
</dbReference>
<dbReference type="GO" id="GO:0005975">
    <property type="term" value="P:carbohydrate metabolic process"/>
    <property type="evidence" value="ECO:0007669"/>
    <property type="project" value="InterPro"/>
</dbReference>
<dbReference type="Gene3D" id="2.60.220.10">
    <property type="entry name" value="Polysaccharide lyase family 8-like, C-terminal"/>
    <property type="match status" value="1"/>
</dbReference>
<dbReference type="PANTHER" id="PTHR38481:SF1">
    <property type="entry name" value="HYALURONATE LYASE"/>
    <property type="match status" value="1"/>
</dbReference>
<keyword evidence="3" id="KW-0456">Lyase</keyword>